<keyword evidence="5" id="KW-0539">Nucleus</keyword>
<dbReference type="InterPro" id="IPR006849">
    <property type="entry name" value="Elp1"/>
</dbReference>
<dbReference type="InterPro" id="IPR056169">
    <property type="entry name" value="HB_ELP1"/>
</dbReference>
<sequence>MKNLKLHKSCVTRVEQLKDATSALIINNCEFCYASNCAVWRLHINDQPQLVVDLSKTGIYSGNEDIKILSYVYNAPWDSFVVGCSNGDVLLIHENIAEVAYTCEDAVVDILCSPDAERFIILTKQNHVTLMTECFEVLKNFNIAEVTLAENKLVNVGWGKKETQFHGSEGKDKRVVKEVIGDGDDADDSINICWRSDGLLFAIGFFNKVTNLRSIKIFNKDGVLQNISEPLSGVQAVLSWKTTKELISFPQHSNGVYSISFMEKNGLKHGEFAIPSTINVKQLMWNHDSSILCIQCFDSNNNYLLFLSCTNYKWQIKKWMTIEHTIITAKWFSDNSLQLVTSNGVYYTLHWTDTLCKSSPGTLDWIAVIDNCSVLLTPFKQVIIPPPMFDVMLILDSPVDSVLYLPYDSSKNGNDICVITNDRSVHFYQYREGSYIKNKTINSLPNMTGLVNHWFWLNENTLAFSLSEIGDIHHLCVAKIDNDFKDITKYIVEKSVVGILNHKNGALIQLSNGHVLLWNEEMDQIDSYLYLPEECTYTSIMNNKIYALGVSKRLFENDKVILHNVGSFCIRYPFVLAATLNERLIAHNVQPTKDIGDQYQRRVESGSRILTVTGNSVILQLPRGNLETIRPRPLTILSAVELLRERKYFVAFDLLRKERINLNVICDLDPLKFIEDLNEFVVQIKDSSWISLFITELEDKNYLNTVYASQFQQNKVKELNNKVFTVCSHLMNMLNKLDTNKYAFPLLGCFVKLKRFDLALNLASLNNDYLKHLLFLVDVDKLYKASLAEYNLEMAMKIINNSQLDPKEYVPFLRELEKMEYHYMRFTIDDKLKNKESAIKNLILCGGQFDDCLKYIIDNNLYSYALTLFNKNQNEYKVIAKYFGDFLYSKIDYKQAALMYNRSTERNKAVDSYLKAGFWKESIELSYELNFDDAEMNLIRKNILSMLSSTQKFKEAADFAEFELKDTKLAVEYCIKAQDYIHALYLARSRSILDIKLENLIKSTCLSTAQNLISEINSQNDTFVTLVKRLIEVRNESSSVSITYDNLNDTSSEISSVSSYRSSSTRTSCRSARKQQRKMWNLKKGNFREEPTIVLTLKQIMEKIEKLIDDVKNICVLLVKLEELNICCDLQTAMESFQTTILNHKSIVWPIFNEIEQIIEDAILLSPLKIVPDKSWKLSILE</sequence>
<keyword evidence="4" id="KW-0819">tRNA processing</keyword>
<dbReference type="Pfam" id="PF23797">
    <property type="entry name" value="Beta-prop_ELP1_2nd"/>
    <property type="match status" value="1"/>
</dbReference>
<name>A0A8B8FTT2_9HEMI</name>
<dbReference type="Pfam" id="PF04762">
    <property type="entry name" value="Beta-prop_ELP1_1st"/>
    <property type="match status" value="1"/>
</dbReference>
<dbReference type="Pfam" id="PF23878">
    <property type="entry name" value="TPR_ELP1"/>
    <property type="match status" value="1"/>
</dbReference>
<feature type="domain" description="ELP1 alpha-solenoid" evidence="9">
    <location>
        <begin position="632"/>
        <end position="816"/>
    </location>
</feature>
<dbReference type="Proteomes" id="UP000694846">
    <property type="component" value="Unplaced"/>
</dbReference>
<dbReference type="InterPro" id="IPR056167">
    <property type="entry name" value="A-sol_ELP1"/>
</dbReference>
<comment type="subcellular location">
    <subcellularLocation>
        <location evidence="5">Cytoplasm</location>
    </subcellularLocation>
    <subcellularLocation>
        <location evidence="5">Nucleus</location>
    </subcellularLocation>
</comment>
<evidence type="ECO:0000259" key="6">
    <source>
        <dbReference type="Pfam" id="PF04762"/>
    </source>
</evidence>
<proteinExistence type="inferred from homology"/>
<dbReference type="InterPro" id="IPR036322">
    <property type="entry name" value="WD40_repeat_dom_sf"/>
</dbReference>
<dbReference type="InterPro" id="IPR056166">
    <property type="entry name" value="TPR_ELP1"/>
</dbReference>
<keyword evidence="11" id="KW-1185">Reference proteome</keyword>
<evidence type="ECO:0000256" key="1">
    <source>
        <dbReference type="ARBA" id="ARBA00005043"/>
    </source>
</evidence>
<dbReference type="InterPro" id="IPR056165">
    <property type="entry name" value="Beta-prop_ELP1_2nd"/>
</dbReference>
<comment type="pathway">
    <text evidence="1">tRNA modification; 5-methoxycarbonylmethyl-2-thiouridine-tRNA biosynthesis.</text>
</comment>
<dbReference type="AlphaFoldDB" id="A0A8B8FTT2"/>
<feature type="domain" description="ELP1 TPR" evidence="8">
    <location>
        <begin position="823"/>
        <end position="982"/>
    </location>
</feature>
<keyword evidence="3 5" id="KW-0963">Cytoplasm</keyword>
<dbReference type="Pfam" id="PF23936">
    <property type="entry name" value="HB_ELP1"/>
    <property type="match status" value="1"/>
</dbReference>
<dbReference type="GO" id="GO:0005829">
    <property type="term" value="C:cytosol"/>
    <property type="evidence" value="ECO:0007669"/>
    <property type="project" value="TreeGrafter"/>
</dbReference>
<feature type="domain" description="ELP1 first N-terminal beta-propeller" evidence="6">
    <location>
        <begin position="29"/>
        <end position="325"/>
    </location>
</feature>
<dbReference type="GO" id="GO:0005634">
    <property type="term" value="C:nucleus"/>
    <property type="evidence" value="ECO:0007669"/>
    <property type="project" value="UniProtKB-SubCell"/>
</dbReference>
<evidence type="ECO:0000256" key="2">
    <source>
        <dbReference type="ARBA" id="ARBA00006086"/>
    </source>
</evidence>
<evidence type="ECO:0000313" key="12">
    <source>
        <dbReference type="RefSeq" id="XP_025413760.1"/>
    </source>
</evidence>
<dbReference type="PANTHER" id="PTHR12747:SF0">
    <property type="entry name" value="ELONGATOR COMPLEX PROTEIN 1"/>
    <property type="match status" value="1"/>
</dbReference>
<comment type="function">
    <text evidence="5">Component of the elongator complex which is required for multiple tRNA modifications, including mcm5U (5-methoxycarbonylmethyl uridine), mcm5s2U (5-methoxycarbonylmethyl-2-thiouridine), and ncm5U (5-carbamoylmethyl uridine). The elongator complex catalyzes formation of carboxymethyluridine in the wobble base at position 34 in tRNAs.</text>
</comment>
<organism evidence="11 12">
    <name type="scientific">Sipha flava</name>
    <name type="common">yellow sugarcane aphid</name>
    <dbReference type="NCBI Taxonomy" id="143950"/>
    <lineage>
        <taxon>Eukaryota</taxon>
        <taxon>Metazoa</taxon>
        <taxon>Ecdysozoa</taxon>
        <taxon>Arthropoda</taxon>
        <taxon>Hexapoda</taxon>
        <taxon>Insecta</taxon>
        <taxon>Pterygota</taxon>
        <taxon>Neoptera</taxon>
        <taxon>Paraneoptera</taxon>
        <taxon>Hemiptera</taxon>
        <taxon>Sternorrhyncha</taxon>
        <taxon>Aphidomorpha</taxon>
        <taxon>Aphidoidea</taxon>
        <taxon>Aphididae</taxon>
        <taxon>Sipha</taxon>
    </lineage>
</organism>
<dbReference type="OrthoDB" id="40048at2759"/>
<evidence type="ECO:0000256" key="5">
    <source>
        <dbReference type="PIRNR" id="PIRNR017233"/>
    </source>
</evidence>
<dbReference type="UniPathway" id="UPA00988"/>
<reference evidence="12" key="1">
    <citation type="submission" date="2025-08" db="UniProtKB">
        <authorList>
            <consortium name="RefSeq"/>
        </authorList>
    </citation>
    <scope>IDENTIFICATION</scope>
    <source>
        <tissue evidence="12">Whole body</tissue>
    </source>
</reference>
<dbReference type="Pfam" id="PF23925">
    <property type="entry name" value="A-sol_ELP1"/>
    <property type="match status" value="1"/>
</dbReference>
<evidence type="ECO:0000259" key="7">
    <source>
        <dbReference type="Pfam" id="PF23797"/>
    </source>
</evidence>
<dbReference type="SUPFAM" id="SSF50978">
    <property type="entry name" value="WD40 repeat-like"/>
    <property type="match status" value="1"/>
</dbReference>
<dbReference type="GO" id="GO:0000049">
    <property type="term" value="F:tRNA binding"/>
    <property type="evidence" value="ECO:0007669"/>
    <property type="project" value="TreeGrafter"/>
</dbReference>
<gene>
    <name evidence="12" type="primary">LOC112685920</name>
</gene>
<dbReference type="RefSeq" id="XP_025413760.1">
    <property type="nucleotide sequence ID" value="XM_025557975.1"/>
</dbReference>
<protein>
    <recommendedName>
        <fullName evidence="5">Elongator complex protein 1</fullName>
    </recommendedName>
</protein>
<feature type="domain" description="ELP1 three-helical bundle" evidence="10">
    <location>
        <begin position="997"/>
        <end position="1141"/>
    </location>
</feature>
<feature type="domain" description="ELP1 N-terminal second beta-propeller" evidence="7">
    <location>
        <begin position="368"/>
        <end position="609"/>
    </location>
</feature>
<dbReference type="PIRSF" id="PIRSF017233">
    <property type="entry name" value="IKAP"/>
    <property type="match status" value="1"/>
</dbReference>
<evidence type="ECO:0000259" key="8">
    <source>
        <dbReference type="Pfam" id="PF23878"/>
    </source>
</evidence>
<dbReference type="PANTHER" id="PTHR12747">
    <property type="entry name" value="ELONGATOR COMPLEX PROTEIN 1"/>
    <property type="match status" value="1"/>
</dbReference>
<evidence type="ECO:0000313" key="11">
    <source>
        <dbReference type="Proteomes" id="UP000694846"/>
    </source>
</evidence>
<dbReference type="GO" id="GO:0033588">
    <property type="term" value="C:elongator holoenzyme complex"/>
    <property type="evidence" value="ECO:0007669"/>
    <property type="project" value="InterPro"/>
</dbReference>
<dbReference type="CTD" id="8518"/>
<evidence type="ECO:0000259" key="9">
    <source>
        <dbReference type="Pfam" id="PF23925"/>
    </source>
</evidence>
<evidence type="ECO:0000256" key="3">
    <source>
        <dbReference type="ARBA" id="ARBA00022490"/>
    </source>
</evidence>
<evidence type="ECO:0000259" key="10">
    <source>
        <dbReference type="Pfam" id="PF23936"/>
    </source>
</evidence>
<accession>A0A8B8FTT2</accession>
<dbReference type="InterPro" id="IPR056164">
    <property type="entry name" value="Beta-prop_ELP1_1st"/>
</dbReference>
<comment type="similarity">
    <text evidence="2 5">Belongs to the ELP1/IKA1 family.</text>
</comment>
<dbReference type="GeneID" id="112685920"/>
<evidence type="ECO:0000256" key="4">
    <source>
        <dbReference type="ARBA" id="ARBA00022694"/>
    </source>
</evidence>
<dbReference type="GO" id="GO:0002926">
    <property type="term" value="P:tRNA wobble base 5-methoxycarbonylmethyl-2-thiouridinylation"/>
    <property type="evidence" value="ECO:0007669"/>
    <property type="project" value="TreeGrafter"/>
</dbReference>